<gene>
    <name evidence="2" type="ORF">EA58_10180</name>
</gene>
<feature type="coiled-coil region" evidence="1">
    <location>
        <begin position="72"/>
        <end position="99"/>
    </location>
</feature>
<evidence type="ECO:0000313" key="3">
    <source>
        <dbReference type="Proteomes" id="UP000027192"/>
    </source>
</evidence>
<comment type="caution">
    <text evidence="2">The sequence shown here is derived from an EMBL/GenBank/DDBJ whole genome shotgun (WGS) entry which is preliminary data.</text>
</comment>
<protein>
    <submittedName>
        <fullName evidence="2">Uncharacterized protein</fullName>
    </submittedName>
</protein>
<dbReference type="AlphaFoldDB" id="A0A066RVM7"/>
<name>A0A066RVM7_9GAMM</name>
<dbReference type="OrthoDB" id="5887304at2"/>
<evidence type="ECO:0000256" key="1">
    <source>
        <dbReference type="SAM" id="Coils"/>
    </source>
</evidence>
<organism evidence="2 3">
    <name type="scientific">Photobacterium galatheae</name>
    <dbReference type="NCBI Taxonomy" id="1654360"/>
    <lineage>
        <taxon>Bacteria</taxon>
        <taxon>Pseudomonadati</taxon>
        <taxon>Pseudomonadota</taxon>
        <taxon>Gammaproteobacteria</taxon>
        <taxon>Vibrionales</taxon>
        <taxon>Vibrionaceae</taxon>
        <taxon>Photobacterium</taxon>
    </lineage>
</organism>
<evidence type="ECO:0000313" key="2">
    <source>
        <dbReference type="EMBL" id="KDM91727.1"/>
    </source>
</evidence>
<sequence>MFAKRCSYILAGKTHPKALVTVNPIGTLHIDVKDEKRELDGDFEDLCFQDKGKVTVLVCQKHDRPKQLCWHVELSGQDAKELTRLIDEAEDEYETLMSDLC</sequence>
<accession>A0A066RVM7</accession>
<keyword evidence="1" id="KW-0175">Coiled coil</keyword>
<reference evidence="2 3" key="1">
    <citation type="submission" date="2014-04" db="EMBL/GenBank/DDBJ databases">
        <title>Draft genome sequence of Photobacterium halotolerans S2753: a solonamide, ngercheumicin and holomycin producer.</title>
        <authorList>
            <person name="Machado H.R."/>
            <person name="Gram L."/>
        </authorList>
    </citation>
    <scope>NUCLEOTIDE SEQUENCE [LARGE SCALE GENOMIC DNA]</scope>
    <source>
        <strain evidence="2 3">S2753</strain>
    </source>
</reference>
<dbReference type="RefSeq" id="WP_051641994.1">
    <property type="nucleotide sequence ID" value="NZ_JAGSGC010000007.1"/>
</dbReference>
<dbReference type="EMBL" id="JMIB01000019">
    <property type="protein sequence ID" value="KDM91727.1"/>
    <property type="molecule type" value="Genomic_DNA"/>
</dbReference>
<proteinExistence type="predicted"/>
<keyword evidence="3" id="KW-1185">Reference proteome</keyword>
<dbReference type="Proteomes" id="UP000027192">
    <property type="component" value="Unassembled WGS sequence"/>
</dbReference>